<reference evidence="3 6" key="4">
    <citation type="submission" date="2018-08" db="EMBL/GenBank/DDBJ databases">
        <title>A genome reference for cultivated species of the human gut microbiota.</title>
        <authorList>
            <person name="Zou Y."/>
            <person name="Xue W."/>
            <person name="Luo G."/>
        </authorList>
    </citation>
    <scope>NUCLEOTIDE SEQUENCE [LARGE SCALE GENOMIC DNA]</scope>
    <source>
        <strain evidence="3 6">TF05-12AC</strain>
    </source>
</reference>
<dbReference type="EMBL" id="CZBE01000002">
    <property type="protein sequence ID" value="CUP29442.1"/>
    <property type="molecule type" value="Genomic_DNA"/>
</dbReference>
<name>A0A174LZ33_9FIRM</name>
<evidence type="ECO:0000313" key="1">
    <source>
        <dbReference type="EMBL" id="CUP29442.1"/>
    </source>
</evidence>
<dbReference type="EMBL" id="QVME01000004">
    <property type="protein sequence ID" value="RGE67661.1"/>
    <property type="molecule type" value="Genomic_DNA"/>
</dbReference>
<proteinExistence type="predicted"/>
<accession>A0A174LZ33</accession>
<evidence type="ECO:0000313" key="3">
    <source>
        <dbReference type="EMBL" id="RGE67661.1"/>
    </source>
</evidence>
<dbReference type="Proteomes" id="UP000095765">
    <property type="component" value="Unassembled WGS sequence"/>
</dbReference>
<dbReference type="Proteomes" id="UP000196386">
    <property type="component" value="Unassembled WGS sequence"/>
</dbReference>
<protein>
    <submittedName>
        <fullName evidence="1">Uncharacterized protein</fullName>
    </submittedName>
</protein>
<reference evidence="1 4" key="1">
    <citation type="submission" date="2015-09" db="EMBL/GenBank/DDBJ databases">
        <authorList>
            <consortium name="Pathogen Informatics"/>
        </authorList>
    </citation>
    <scope>NUCLEOTIDE SEQUENCE [LARGE SCALE GENOMIC DNA]</scope>
    <source>
        <strain evidence="1 4">2789STDY5834939</strain>
    </source>
</reference>
<evidence type="ECO:0000313" key="4">
    <source>
        <dbReference type="Proteomes" id="UP000095765"/>
    </source>
</evidence>
<evidence type="ECO:0000313" key="6">
    <source>
        <dbReference type="Proteomes" id="UP000260828"/>
    </source>
</evidence>
<organism evidence="1 4">
    <name type="scientific">Anaerotruncus colihominis</name>
    <dbReference type="NCBI Taxonomy" id="169435"/>
    <lineage>
        <taxon>Bacteria</taxon>
        <taxon>Bacillati</taxon>
        <taxon>Bacillota</taxon>
        <taxon>Clostridia</taxon>
        <taxon>Eubacteriales</taxon>
        <taxon>Oscillospiraceae</taxon>
        <taxon>Anaerotruncus</taxon>
    </lineage>
</organism>
<reference evidence="2" key="3">
    <citation type="journal article" date="2018" name="BMC Genomics">
        <title>Whole genome sequencing and function prediction of 133 gut anaerobes isolated from chicken caecum in pure cultures.</title>
        <authorList>
            <person name="Medvecky M."/>
            <person name="Cejkova D."/>
            <person name="Polansky O."/>
            <person name="Karasova D."/>
            <person name="Kubasova T."/>
            <person name="Cizek A."/>
            <person name="Rychlik I."/>
        </authorList>
    </citation>
    <scope>NUCLEOTIDE SEQUENCE</scope>
    <source>
        <strain evidence="2">An175</strain>
    </source>
</reference>
<dbReference type="Proteomes" id="UP000260828">
    <property type="component" value="Unassembled WGS sequence"/>
</dbReference>
<sequence length="68" mass="8155">MNSKQRYYRIFNEYLDEINHLVSVIRKAESRYVEGDLPDDSLYNELCEYLLDELDISVDHLDEVRVTV</sequence>
<evidence type="ECO:0000313" key="2">
    <source>
        <dbReference type="EMBL" id="OUP65318.1"/>
    </source>
</evidence>
<reference evidence="5" key="2">
    <citation type="submission" date="2017-04" db="EMBL/GenBank/DDBJ databases">
        <title>Function of individual gut microbiota members based on whole genome sequencing of pure cultures obtained from chicken caecum.</title>
        <authorList>
            <person name="Medvecky M."/>
            <person name="Cejkova D."/>
            <person name="Polansky O."/>
            <person name="Karasova D."/>
            <person name="Kubasova T."/>
            <person name="Cizek A."/>
            <person name="Rychlik I."/>
        </authorList>
    </citation>
    <scope>NUCLEOTIDE SEQUENCE [LARGE SCALE GENOMIC DNA]</scope>
    <source>
        <strain evidence="5">An175</strain>
    </source>
</reference>
<dbReference type="EMBL" id="NFKP01000045">
    <property type="protein sequence ID" value="OUP65318.1"/>
    <property type="molecule type" value="Genomic_DNA"/>
</dbReference>
<dbReference type="RefSeq" id="WP_006876260.1">
    <property type="nucleotide sequence ID" value="NZ_CABIWA010000001.1"/>
</dbReference>
<gene>
    <name evidence="2" type="ORF">B5F11_19835</name>
    <name evidence="3" type="ORF">DXC40_09195</name>
    <name evidence="1" type="ORF">ERS852551_00337</name>
</gene>
<dbReference type="GeneID" id="72464817"/>
<dbReference type="AlphaFoldDB" id="A0A174LZ33"/>
<evidence type="ECO:0000313" key="5">
    <source>
        <dbReference type="Proteomes" id="UP000196386"/>
    </source>
</evidence>